<reference evidence="4 5" key="1">
    <citation type="submission" date="2014-04" db="EMBL/GenBank/DDBJ databases">
        <authorList>
            <consortium name="DOE Joint Genome Institute"/>
            <person name="Kuo A."/>
            <person name="Girlanda M."/>
            <person name="Perotto S."/>
            <person name="Kohler A."/>
            <person name="Nagy L.G."/>
            <person name="Floudas D."/>
            <person name="Copeland A."/>
            <person name="Barry K.W."/>
            <person name="Cichocki N."/>
            <person name="Veneault-Fourrey C."/>
            <person name="LaButti K."/>
            <person name="Lindquist E.A."/>
            <person name="Lipzen A."/>
            <person name="Lundell T."/>
            <person name="Morin E."/>
            <person name="Murat C."/>
            <person name="Sun H."/>
            <person name="Tunlid A."/>
            <person name="Henrissat B."/>
            <person name="Grigoriev I.V."/>
            <person name="Hibbett D.S."/>
            <person name="Martin F."/>
            <person name="Nordberg H.P."/>
            <person name="Cantor M.N."/>
            <person name="Hua S.X."/>
        </authorList>
    </citation>
    <scope>NUCLEOTIDE SEQUENCE [LARGE SCALE GENOMIC DNA]</scope>
    <source>
        <strain evidence="4 5">MUT 4182</strain>
    </source>
</reference>
<sequence length="706" mass="80311">MGTVAQNQNLPVFEIPATTHEFGRDGGKFYRCYDALAEEIDEDMTKGLKEQLDGMLIFAGLFAGINTAFLALTIPQLSADPADDTNALLAQNNALLMQLVKQRNDTLPDFHLPSERFSPAHDILTINALFSVSLAFAIISSFLAVLGRQWLVCYRKRGGGGPDRQRWEQLKRFLGAKRWRLQPILDDVLPSLLQIGLIIFCASLILYLRHLHPATSLIFKIPMYVGLAFFVGFGLCTTLDRLCPFQSPLSHLLRWAVHSLVWLSQLAFGHKFYCGRREESPELLQAIALQRVIRISDDQTALLCAVANIPSIRSTIAMERLWNKPTFQHRFRELLANSHHGTLQLPGHNVTPETVESATRLYCSAAAHILLTLDCEWESFQEFGRELRHFRMTTNLIPDTLVPESSSDLIRATLGFSFICLFFDPYILTVAESKTMRDRLVGYSKATAVCSDHRCLSFYSWSILQLCTPESRWSLKFEDLREAYRGEESEFLENLNKAFNVLLDPTHRDQFDCDVMLANMLGCLGRLIADERTDSVLRLERGFKFLENGEKVLRNPQTTDAARHAARKLRINVVQFWTRKYDPKATKNEFKDKSFGGLQSYLSHLRGLDRTKLGYQDDVKVLRLFCPLIWKLLFDEVYKNNSREYQQSGGDVHRAFNAFVMAVNDFTISLSSMPPQTSHIEEILQSNSGGSQQEEPSSIKDTFTIP</sequence>
<evidence type="ECO:0000259" key="3">
    <source>
        <dbReference type="Pfam" id="PF20153"/>
    </source>
</evidence>
<reference evidence="5" key="2">
    <citation type="submission" date="2015-01" db="EMBL/GenBank/DDBJ databases">
        <title>Evolutionary Origins and Diversification of the Mycorrhizal Mutualists.</title>
        <authorList>
            <consortium name="DOE Joint Genome Institute"/>
            <consortium name="Mycorrhizal Genomics Consortium"/>
            <person name="Kohler A."/>
            <person name="Kuo A."/>
            <person name="Nagy L.G."/>
            <person name="Floudas D."/>
            <person name="Copeland A."/>
            <person name="Barry K.W."/>
            <person name="Cichocki N."/>
            <person name="Veneault-Fourrey C."/>
            <person name="LaButti K."/>
            <person name="Lindquist E.A."/>
            <person name="Lipzen A."/>
            <person name="Lundell T."/>
            <person name="Morin E."/>
            <person name="Murat C."/>
            <person name="Riley R."/>
            <person name="Ohm R."/>
            <person name="Sun H."/>
            <person name="Tunlid A."/>
            <person name="Henrissat B."/>
            <person name="Grigoriev I.V."/>
            <person name="Hibbett D.S."/>
            <person name="Martin F."/>
        </authorList>
    </citation>
    <scope>NUCLEOTIDE SEQUENCE [LARGE SCALE GENOMIC DNA]</scope>
    <source>
        <strain evidence="5">MUT 4182</strain>
    </source>
</reference>
<dbReference type="HOGENOM" id="CLU_016402_1_0_1"/>
<dbReference type="InterPro" id="IPR045338">
    <property type="entry name" value="DUF6535"/>
</dbReference>
<keyword evidence="2" id="KW-1133">Transmembrane helix</keyword>
<protein>
    <recommendedName>
        <fullName evidence="3">DUF6535 domain-containing protein</fullName>
    </recommendedName>
</protein>
<evidence type="ECO:0000313" key="5">
    <source>
        <dbReference type="Proteomes" id="UP000054248"/>
    </source>
</evidence>
<feature type="transmembrane region" description="Helical" evidence="2">
    <location>
        <begin position="221"/>
        <end position="240"/>
    </location>
</feature>
<proteinExistence type="predicted"/>
<feature type="transmembrane region" description="Helical" evidence="2">
    <location>
        <begin position="252"/>
        <end position="273"/>
    </location>
</feature>
<keyword evidence="5" id="KW-1185">Reference proteome</keyword>
<dbReference type="Pfam" id="PF20153">
    <property type="entry name" value="DUF6535"/>
    <property type="match status" value="1"/>
</dbReference>
<dbReference type="OrthoDB" id="3235960at2759"/>
<organism evidence="4 5">
    <name type="scientific">Tulasnella calospora MUT 4182</name>
    <dbReference type="NCBI Taxonomy" id="1051891"/>
    <lineage>
        <taxon>Eukaryota</taxon>
        <taxon>Fungi</taxon>
        <taxon>Dikarya</taxon>
        <taxon>Basidiomycota</taxon>
        <taxon>Agaricomycotina</taxon>
        <taxon>Agaricomycetes</taxon>
        <taxon>Cantharellales</taxon>
        <taxon>Tulasnellaceae</taxon>
        <taxon>Tulasnella</taxon>
    </lineage>
</organism>
<accession>A0A0C3LD11</accession>
<evidence type="ECO:0000256" key="1">
    <source>
        <dbReference type="SAM" id="MobiDB-lite"/>
    </source>
</evidence>
<dbReference type="EMBL" id="KN822960">
    <property type="protein sequence ID" value="KIO31798.1"/>
    <property type="molecule type" value="Genomic_DNA"/>
</dbReference>
<evidence type="ECO:0000313" key="4">
    <source>
        <dbReference type="EMBL" id="KIO31798.1"/>
    </source>
</evidence>
<feature type="region of interest" description="Disordered" evidence="1">
    <location>
        <begin position="685"/>
        <end position="706"/>
    </location>
</feature>
<gene>
    <name evidence="4" type="ORF">M407DRAFT_19308</name>
</gene>
<feature type="transmembrane region" description="Helical" evidence="2">
    <location>
        <begin position="54"/>
        <end position="74"/>
    </location>
</feature>
<evidence type="ECO:0000256" key="2">
    <source>
        <dbReference type="SAM" id="Phobius"/>
    </source>
</evidence>
<feature type="transmembrane region" description="Helical" evidence="2">
    <location>
        <begin position="188"/>
        <end position="209"/>
    </location>
</feature>
<feature type="transmembrane region" description="Helical" evidence="2">
    <location>
        <begin position="123"/>
        <end position="147"/>
    </location>
</feature>
<name>A0A0C3LD11_9AGAM</name>
<dbReference type="AlphaFoldDB" id="A0A0C3LD11"/>
<dbReference type="Proteomes" id="UP000054248">
    <property type="component" value="Unassembled WGS sequence"/>
</dbReference>
<feature type="domain" description="DUF6535" evidence="3">
    <location>
        <begin position="32"/>
        <end position="209"/>
    </location>
</feature>
<keyword evidence="2" id="KW-0812">Transmembrane</keyword>
<keyword evidence="2" id="KW-0472">Membrane</keyword>